<feature type="compositionally biased region" description="Low complexity" evidence="8">
    <location>
        <begin position="1"/>
        <end position="11"/>
    </location>
</feature>
<feature type="compositionally biased region" description="Low complexity" evidence="8">
    <location>
        <begin position="318"/>
        <end position="353"/>
    </location>
</feature>
<evidence type="ECO:0000259" key="10">
    <source>
        <dbReference type="PROSITE" id="PS50011"/>
    </source>
</evidence>
<protein>
    <recommendedName>
        <fullName evidence="1">non-specific serine/threonine protein kinase</fullName>
        <ecNumber evidence="1">2.7.11.1</ecNumber>
    </recommendedName>
</protein>
<evidence type="ECO:0000313" key="12">
    <source>
        <dbReference type="Proteomes" id="UP001501468"/>
    </source>
</evidence>
<dbReference type="EC" id="2.7.11.1" evidence="1"/>
<evidence type="ECO:0000256" key="9">
    <source>
        <dbReference type="SAM" id="Phobius"/>
    </source>
</evidence>
<dbReference type="SMART" id="SM00220">
    <property type="entry name" value="S_TKc"/>
    <property type="match status" value="1"/>
</dbReference>
<dbReference type="InterPro" id="IPR000719">
    <property type="entry name" value="Prot_kinase_dom"/>
</dbReference>
<dbReference type="Gene3D" id="1.10.510.10">
    <property type="entry name" value="Transferase(Phosphotransferase) domain 1"/>
    <property type="match status" value="1"/>
</dbReference>
<dbReference type="InterPro" id="IPR017441">
    <property type="entry name" value="Protein_kinase_ATP_BS"/>
</dbReference>
<dbReference type="InterPro" id="IPR008271">
    <property type="entry name" value="Ser/Thr_kinase_AS"/>
</dbReference>
<keyword evidence="9" id="KW-0812">Transmembrane</keyword>
<feature type="domain" description="Protein kinase" evidence="10">
    <location>
        <begin position="33"/>
        <end position="290"/>
    </location>
</feature>
<dbReference type="SUPFAM" id="SSF56112">
    <property type="entry name" value="Protein kinase-like (PK-like)"/>
    <property type="match status" value="1"/>
</dbReference>
<dbReference type="InterPro" id="IPR011009">
    <property type="entry name" value="Kinase-like_dom_sf"/>
</dbReference>
<comment type="caution">
    <text evidence="11">The sequence shown here is derived from an EMBL/GenBank/DDBJ whole genome shotgun (WGS) entry which is preliminary data.</text>
</comment>
<accession>A0ABP7DEV4</accession>
<sequence length="590" mass="61306">MGTTHPTTRPNPHTHRKETRMAEAPPVLIAERYRLMNRIGSGGMGHVWLAWDERLNRAVAVKQLHSPVGLPEAEARIAHDRAMREARITARLHHPNAVPVFDVVDHEGQPCLVMQYLPSRSLQTVLAERGPLPAREVARVGSELASALAAAHRADIVHRDVKPGNVLVADDGTARITDFGISHALGDASLTSTGMVTGTPAYLAPEVARGASSTAASDVFSLGATLFAAVEGSPPFGTGDNAMALLHRVASGEINPPSEGPLTAVLLSMLAASPEDRPSMQEVSVELAGIAAGRPGHRADPLPPDDRPTRTRVLPAAAAAPTPTPPTQQTAALAAAPLASPSSAAPSPIEGPVGPAGPTGPTEPTAYADPLGTPPRGTPAVRDDPPSRRRRGMLVLAGLVALVGVGLLVWTLQGDGTAPSGQAAPPAATSPATPRASSATPSTSKADQPSPSASTPAKPSPSTSRTPSTKPSTAPSTTAPSGATDAELARAVRDYYALLPGNTDAGWARLTDRYRSTTAGSRTTYERFWNSVKAVDVRQASGSAPGSVVATLRYAFKDGRRFEERTSYSLVDDGGVLKIDRSSVLSSRQL</sequence>
<gene>
    <name evidence="11" type="ORF">GCM10022399_19670</name>
</gene>
<dbReference type="EMBL" id="BAABDC010000002">
    <property type="protein sequence ID" value="GAA3703232.1"/>
    <property type="molecule type" value="Genomic_DNA"/>
</dbReference>
<dbReference type="Pfam" id="PF00069">
    <property type="entry name" value="Pkinase"/>
    <property type="match status" value="1"/>
</dbReference>
<keyword evidence="2" id="KW-0723">Serine/threonine-protein kinase</keyword>
<feature type="binding site" evidence="7">
    <location>
        <position position="62"/>
    </location>
    <ligand>
        <name>ATP</name>
        <dbReference type="ChEBI" id="CHEBI:30616"/>
    </ligand>
</feature>
<evidence type="ECO:0000256" key="8">
    <source>
        <dbReference type="SAM" id="MobiDB-lite"/>
    </source>
</evidence>
<evidence type="ECO:0000256" key="2">
    <source>
        <dbReference type="ARBA" id="ARBA00022527"/>
    </source>
</evidence>
<evidence type="ECO:0000313" key="11">
    <source>
        <dbReference type="EMBL" id="GAA3703232.1"/>
    </source>
</evidence>
<evidence type="ECO:0000256" key="3">
    <source>
        <dbReference type="ARBA" id="ARBA00022679"/>
    </source>
</evidence>
<dbReference type="CDD" id="cd14014">
    <property type="entry name" value="STKc_PknB_like"/>
    <property type="match status" value="1"/>
</dbReference>
<keyword evidence="5" id="KW-0418">Kinase</keyword>
<keyword evidence="6 7" id="KW-0067">ATP-binding</keyword>
<keyword evidence="9" id="KW-0472">Membrane</keyword>
<feature type="region of interest" description="Disordered" evidence="8">
    <location>
        <begin position="1"/>
        <end position="22"/>
    </location>
</feature>
<dbReference type="PANTHER" id="PTHR43289">
    <property type="entry name" value="MITOGEN-ACTIVATED PROTEIN KINASE KINASE KINASE 20-RELATED"/>
    <property type="match status" value="1"/>
</dbReference>
<proteinExistence type="predicted"/>
<organism evidence="11 12">
    <name type="scientific">Terrabacter ginsenosidimutans</name>
    <dbReference type="NCBI Taxonomy" id="490575"/>
    <lineage>
        <taxon>Bacteria</taxon>
        <taxon>Bacillati</taxon>
        <taxon>Actinomycetota</taxon>
        <taxon>Actinomycetes</taxon>
        <taxon>Micrococcales</taxon>
        <taxon>Intrasporangiaceae</taxon>
        <taxon>Terrabacter</taxon>
    </lineage>
</organism>
<evidence type="ECO:0000256" key="4">
    <source>
        <dbReference type="ARBA" id="ARBA00022741"/>
    </source>
</evidence>
<feature type="region of interest" description="Disordered" evidence="8">
    <location>
        <begin position="291"/>
        <end position="310"/>
    </location>
</feature>
<feature type="compositionally biased region" description="Basic and acidic residues" evidence="8">
    <location>
        <begin position="297"/>
        <end position="309"/>
    </location>
</feature>
<feature type="region of interest" description="Disordered" evidence="8">
    <location>
        <begin position="417"/>
        <end position="484"/>
    </location>
</feature>
<keyword evidence="3" id="KW-0808">Transferase</keyword>
<evidence type="ECO:0000256" key="7">
    <source>
        <dbReference type="PROSITE-ProRule" id="PRU10141"/>
    </source>
</evidence>
<evidence type="ECO:0000256" key="5">
    <source>
        <dbReference type="ARBA" id="ARBA00022777"/>
    </source>
</evidence>
<evidence type="ECO:0000256" key="1">
    <source>
        <dbReference type="ARBA" id="ARBA00012513"/>
    </source>
</evidence>
<dbReference type="PROSITE" id="PS00107">
    <property type="entry name" value="PROTEIN_KINASE_ATP"/>
    <property type="match status" value="1"/>
</dbReference>
<dbReference type="PROSITE" id="PS50011">
    <property type="entry name" value="PROTEIN_KINASE_DOM"/>
    <property type="match status" value="1"/>
</dbReference>
<keyword evidence="4 7" id="KW-0547">Nucleotide-binding</keyword>
<keyword evidence="9" id="KW-1133">Transmembrane helix</keyword>
<evidence type="ECO:0000256" key="6">
    <source>
        <dbReference type="ARBA" id="ARBA00022840"/>
    </source>
</evidence>
<dbReference type="PROSITE" id="PS00108">
    <property type="entry name" value="PROTEIN_KINASE_ST"/>
    <property type="match status" value="1"/>
</dbReference>
<feature type="region of interest" description="Disordered" evidence="8">
    <location>
        <begin position="318"/>
        <end position="388"/>
    </location>
</feature>
<dbReference type="PANTHER" id="PTHR43289:SF6">
    <property type="entry name" value="SERINE_THREONINE-PROTEIN KINASE NEKL-3"/>
    <property type="match status" value="1"/>
</dbReference>
<dbReference type="Proteomes" id="UP001501468">
    <property type="component" value="Unassembled WGS sequence"/>
</dbReference>
<feature type="transmembrane region" description="Helical" evidence="9">
    <location>
        <begin position="392"/>
        <end position="412"/>
    </location>
</feature>
<dbReference type="Gene3D" id="3.30.200.20">
    <property type="entry name" value="Phosphorylase Kinase, domain 1"/>
    <property type="match status" value="1"/>
</dbReference>
<keyword evidence="12" id="KW-1185">Reference proteome</keyword>
<reference evidence="12" key="1">
    <citation type="journal article" date="2019" name="Int. J. Syst. Evol. Microbiol.">
        <title>The Global Catalogue of Microorganisms (GCM) 10K type strain sequencing project: providing services to taxonomists for standard genome sequencing and annotation.</title>
        <authorList>
            <consortium name="The Broad Institute Genomics Platform"/>
            <consortium name="The Broad Institute Genome Sequencing Center for Infectious Disease"/>
            <person name="Wu L."/>
            <person name="Ma J."/>
        </authorList>
    </citation>
    <scope>NUCLEOTIDE SEQUENCE [LARGE SCALE GENOMIC DNA]</scope>
    <source>
        <strain evidence="12">JCM 17125</strain>
    </source>
</reference>
<name>A0ABP7DEV4_9MICO</name>